<comment type="similarity">
    <text evidence="1">Belongs to the 5'(3')-deoxyribonucleotidase family.</text>
</comment>
<sequence length="191" mass="21417">MSGVICDIDDVVGMLGATLNNVLNEKFGVNIPFDDYHEYDYFKKYGMCKDAFFELIGSNDFFSSLPFECGAIDALKRIKASGFEINMVTSRGFLSNAEEITSSWLEAGGAKIDRLIVVPTGRSKSSEYKKVGRHFDYIFDDLPENISDAIESRIVDGFALINKPWNKNSIFVGGDVERFNSLIEFTNVKGW</sequence>
<evidence type="ECO:0000313" key="3">
    <source>
        <dbReference type="Proteomes" id="UP000241986"/>
    </source>
</evidence>
<evidence type="ECO:0000256" key="1">
    <source>
        <dbReference type="ARBA" id="ARBA00009589"/>
    </source>
</evidence>
<dbReference type="Gene3D" id="3.40.50.1000">
    <property type="entry name" value="HAD superfamily/HAD-like"/>
    <property type="match status" value="1"/>
</dbReference>
<dbReference type="AlphaFoldDB" id="A0A2T4MZY1"/>
<dbReference type="GO" id="GO:0008253">
    <property type="term" value="F:5'-nucleotidase activity"/>
    <property type="evidence" value="ECO:0007669"/>
    <property type="project" value="InterPro"/>
</dbReference>
<proteinExistence type="inferred from homology"/>
<dbReference type="PANTHER" id="PTHR35134">
    <property type="entry name" value="NUCLEOTIDASE YQFW-RELATED"/>
    <property type="match status" value="1"/>
</dbReference>
<dbReference type="InterPro" id="IPR010708">
    <property type="entry name" value="5'(3')-deoxyribonucleotidase"/>
</dbReference>
<dbReference type="GO" id="GO:0009264">
    <property type="term" value="P:deoxyribonucleotide catabolic process"/>
    <property type="evidence" value="ECO:0007669"/>
    <property type="project" value="InterPro"/>
</dbReference>
<accession>A0A2T4MZY1</accession>
<dbReference type="RefSeq" id="WP_107684048.1">
    <property type="nucleotide sequence ID" value="NZ_PZKL01000037.1"/>
</dbReference>
<comment type="caution">
    <text evidence="2">The sequence shown here is derived from an EMBL/GenBank/DDBJ whole genome shotgun (WGS) entry which is preliminary data.</text>
</comment>
<dbReference type="Pfam" id="PF06941">
    <property type="entry name" value="NT5C"/>
    <property type="match status" value="1"/>
</dbReference>
<dbReference type="PANTHER" id="PTHR35134:SF2">
    <property type="entry name" value="NUCLEOTIDASE YQFW-RELATED"/>
    <property type="match status" value="1"/>
</dbReference>
<reference evidence="2 3" key="1">
    <citation type="submission" date="2018-03" db="EMBL/GenBank/DDBJ databases">
        <title>Aeromonas veronii whole genome sequencing and analysis.</title>
        <authorList>
            <person name="Xie H."/>
            <person name="Liu T."/>
            <person name="Wang K."/>
        </authorList>
    </citation>
    <scope>NUCLEOTIDE SEQUENCE [LARGE SCALE GENOMIC DNA]</scope>
    <source>
        <strain evidence="2 3">XH.VA.1</strain>
    </source>
</reference>
<dbReference type="InterPro" id="IPR052419">
    <property type="entry name" value="5_3-deoxyribonucleotidase-like"/>
</dbReference>
<name>A0A2T4MZY1_AERVE</name>
<dbReference type="InterPro" id="IPR023214">
    <property type="entry name" value="HAD_sf"/>
</dbReference>
<organism evidence="2 3">
    <name type="scientific">Aeromonas veronii</name>
    <dbReference type="NCBI Taxonomy" id="654"/>
    <lineage>
        <taxon>Bacteria</taxon>
        <taxon>Pseudomonadati</taxon>
        <taxon>Pseudomonadota</taxon>
        <taxon>Gammaproteobacteria</taxon>
        <taxon>Aeromonadales</taxon>
        <taxon>Aeromonadaceae</taxon>
        <taxon>Aeromonas</taxon>
    </lineage>
</organism>
<evidence type="ECO:0000313" key="2">
    <source>
        <dbReference type="EMBL" id="PTH80165.1"/>
    </source>
</evidence>
<protein>
    <submittedName>
        <fullName evidence="2">Uncharacterized protein</fullName>
    </submittedName>
</protein>
<dbReference type="Proteomes" id="UP000241986">
    <property type="component" value="Unassembled WGS sequence"/>
</dbReference>
<dbReference type="EMBL" id="PZKL01000037">
    <property type="protein sequence ID" value="PTH80165.1"/>
    <property type="molecule type" value="Genomic_DNA"/>
</dbReference>
<gene>
    <name evidence="2" type="ORF">DAA48_16550</name>
</gene>